<comment type="caution">
    <text evidence="1">The sequence shown here is derived from an EMBL/GenBank/DDBJ whole genome shotgun (WGS) entry which is preliminary data.</text>
</comment>
<proteinExistence type="predicted"/>
<reference evidence="1 2" key="1">
    <citation type="submission" date="2018-06" db="EMBL/GenBank/DDBJ databases">
        <authorList>
            <consortium name="Pathogen Informatics"/>
            <person name="Doyle S."/>
        </authorList>
    </citation>
    <scope>NUCLEOTIDE SEQUENCE [LARGE SCALE GENOMIC DNA]</scope>
    <source>
        <strain evidence="1 2">NCTC13229</strain>
    </source>
</reference>
<dbReference type="AlphaFoldDB" id="A0AB38F515"/>
<dbReference type="Proteomes" id="UP000251211">
    <property type="component" value="Unassembled WGS sequence"/>
</dbReference>
<evidence type="ECO:0000313" key="2">
    <source>
        <dbReference type="Proteomes" id="UP000251211"/>
    </source>
</evidence>
<sequence>MSADLSVGDTADARASHRYRLTRVRELIAGYCSGTTQKSLSENPDGRTPSA</sequence>
<evidence type="ECO:0000313" key="1">
    <source>
        <dbReference type="EMBL" id="SPZ34114.1"/>
    </source>
</evidence>
<gene>
    <name evidence="1" type="ORF">NCTC13229_00076</name>
</gene>
<organism evidence="1 2">
    <name type="scientific">Rhodococcus wratislaviensis</name>
    <name type="common">Tsukamurella wratislaviensis</name>
    <dbReference type="NCBI Taxonomy" id="44752"/>
    <lineage>
        <taxon>Bacteria</taxon>
        <taxon>Bacillati</taxon>
        <taxon>Actinomycetota</taxon>
        <taxon>Actinomycetes</taxon>
        <taxon>Mycobacteriales</taxon>
        <taxon>Nocardiaceae</taxon>
        <taxon>Rhodococcus</taxon>
    </lineage>
</organism>
<dbReference type="EMBL" id="UAUI01000001">
    <property type="protein sequence ID" value="SPZ34114.1"/>
    <property type="molecule type" value="Genomic_DNA"/>
</dbReference>
<protein>
    <submittedName>
        <fullName evidence="1">Uncharacterized protein</fullName>
    </submittedName>
</protein>
<name>A0AB38F515_RHOWR</name>
<accession>A0AB38F515</accession>